<name>A0A9X4M553_9ACTN</name>
<keyword evidence="3" id="KW-1185">Reference proteome</keyword>
<gene>
    <name evidence="2" type="ORF">NVS88_08810</name>
</gene>
<evidence type="ECO:0000313" key="2">
    <source>
        <dbReference type="EMBL" id="MDG3014656.1"/>
    </source>
</evidence>
<dbReference type="AlphaFoldDB" id="A0A9X4M553"/>
<dbReference type="RefSeq" id="WP_332519690.1">
    <property type="nucleotide sequence ID" value="NZ_JANRHA010000004.1"/>
</dbReference>
<reference evidence="2" key="1">
    <citation type="submission" date="2022-08" db="EMBL/GenBank/DDBJ databases">
        <title>Genome analysis of Corynebacteriales strain.</title>
        <authorList>
            <person name="Lee S.D."/>
        </authorList>
    </citation>
    <scope>NUCLEOTIDE SEQUENCE</scope>
    <source>
        <strain evidence="2">D3-21</strain>
    </source>
</reference>
<dbReference type="InterPro" id="IPR057746">
    <property type="entry name" value="CpnT-like_N"/>
</dbReference>
<dbReference type="EMBL" id="JANRHA010000004">
    <property type="protein sequence ID" value="MDG3014656.1"/>
    <property type="molecule type" value="Genomic_DNA"/>
</dbReference>
<comment type="caution">
    <text evidence="2">The sequence shown here is derived from an EMBL/GenBank/DDBJ whole genome shotgun (WGS) entry which is preliminary data.</text>
</comment>
<dbReference type="Proteomes" id="UP001152755">
    <property type="component" value="Unassembled WGS sequence"/>
</dbReference>
<feature type="domain" description="Outer membrane channel protein CpnT-like N-terminal" evidence="1">
    <location>
        <begin position="132"/>
        <end position="269"/>
    </location>
</feature>
<protein>
    <recommendedName>
        <fullName evidence="1">Outer membrane channel protein CpnT-like N-terminal domain-containing protein</fullName>
    </recommendedName>
</protein>
<sequence>MTTLTVDPAEYAAAAAQLARVGVDAAHVVSTLTAALDGSGGMAGSDHAGTAWADGYDQAAKAALEAASTAAAGAGQVATLLHATGQNHAHADAASTIGGGDATLPAPPAPLQPTSPVLPSAAGGIGAGPPGWPLVAGLVGYAWPNGHQDRLHAAQAAWSAAAGAMEQVATPIATAASRVGAQQSPEAPAASSTCTQIGTHIGELAGVFTQVGQSCGEYAAHLDQAHHEIISVLRDLVVQTVAIEAGGAVLAFFTAGLDEIAAQAAVAARVASAAAKIRRVIEALIEAARVVATAIRGYLGKAVEITAKLKSVIGFGVKRAETMAVRGVRAEEKLPPPVKGVGASTRTSGEEIGEFAAEPEARTVSEVLVRSVGDAKDFANEVAKQLPGYVDPSTTQAMVGVANDIPRIAPAPQVHALPDIGGLTPTPIFIGSLVGRAIK</sequence>
<dbReference type="Pfam" id="PF25547">
    <property type="entry name" value="WXG100_2"/>
    <property type="match status" value="1"/>
</dbReference>
<organism evidence="2 3">
    <name type="scientific">Speluncibacter jeojiensis</name>
    <dbReference type="NCBI Taxonomy" id="2710754"/>
    <lineage>
        <taxon>Bacteria</taxon>
        <taxon>Bacillati</taxon>
        <taxon>Actinomycetota</taxon>
        <taxon>Actinomycetes</taxon>
        <taxon>Mycobacteriales</taxon>
        <taxon>Speluncibacteraceae</taxon>
        <taxon>Speluncibacter</taxon>
    </lineage>
</organism>
<evidence type="ECO:0000313" key="3">
    <source>
        <dbReference type="Proteomes" id="UP001152755"/>
    </source>
</evidence>
<proteinExistence type="predicted"/>
<evidence type="ECO:0000259" key="1">
    <source>
        <dbReference type="Pfam" id="PF25547"/>
    </source>
</evidence>
<accession>A0A9X4M553</accession>